<evidence type="ECO:0008006" key="3">
    <source>
        <dbReference type="Google" id="ProtNLM"/>
    </source>
</evidence>
<accession>A0ABR9R2B4</accession>
<dbReference type="EMBL" id="JADCKC010000002">
    <property type="protein sequence ID" value="MBE5037293.1"/>
    <property type="molecule type" value="Genomic_DNA"/>
</dbReference>
<sequence length="116" mass="13356">MKRLTYRDEEGMPHWSPELMEDDTGWAGELVRSAMADMEDATEKPRLDRSVWEPCRRCKTCQSCKSSICSLNDKSSGCYDCDHMGNYEPMGFCPWCGRPLTDAAWEMMEKRVEGIT</sequence>
<gene>
    <name evidence="1" type="ORF">INF35_05825</name>
</gene>
<name>A0ABR9R2B4_9FIRM</name>
<evidence type="ECO:0000313" key="1">
    <source>
        <dbReference type="EMBL" id="MBE5037293.1"/>
    </source>
</evidence>
<proteinExistence type="predicted"/>
<comment type="caution">
    <text evidence="1">The sequence shown here is derived from an EMBL/GenBank/DDBJ whole genome shotgun (WGS) entry which is preliminary data.</text>
</comment>
<reference evidence="1 2" key="1">
    <citation type="submission" date="2020-10" db="EMBL/GenBank/DDBJ databases">
        <title>ChiBAC.</title>
        <authorList>
            <person name="Zenner C."/>
            <person name="Hitch T.C.A."/>
            <person name="Clavel T."/>
        </authorList>
    </citation>
    <scope>NUCLEOTIDE SEQUENCE [LARGE SCALE GENOMIC DNA]</scope>
    <source>
        <strain evidence="1 2">DSM 109015</strain>
    </source>
</reference>
<organism evidence="1 2">
    <name type="scientific">Gemmiger gallinarum</name>
    <dbReference type="NCBI Taxonomy" id="2779354"/>
    <lineage>
        <taxon>Bacteria</taxon>
        <taxon>Bacillati</taxon>
        <taxon>Bacillota</taxon>
        <taxon>Clostridia</taxon>
        <taxon>Eubacteriales</taxon>
        <taxon>Gemmiger</taxon>
    </lineage>
</organism>
<dbReference type="RefSeq" id="WP_193500586.1">
    <property type="nucleotide sequence ID" value="NZ_JADCKC010000002.1"/>
</dbReference>
<protein>
    <recommendedName>
        <fullName evidence="3">TerY-C metal binding domain-containing protein</fullName>
    </recommendedName>
</protein>
<evidence type="ECO:0000313" key="2">
    <source>
        <dbReference type="Proteomes" id="UP000768567"/>
    </source>
</evidence>
<keyword evidence="2" id="KW-1185">Reference proteome</keyword>
<dbReference type="Proteomes" id="UP000768567">
    <property type="component" value="Unassembled WGS sequence"/>
</dbReference>